<dbReference type="InterPro" id="IPR002347">
    <property type="entry name" value="SDR_fam"/>
</dbReference>
<proteinExistence type="inferred from homology"/>
<dbReference type="PRINTS" id="PR00081">
    <property type="entry name" value="GDHRDH"/>
</dbReference>
<name>A0ABY6MZU9_9ALTE</name>
<dbReference type="InterPro" id="IPR057326">
    <property type="entry name" value="KR_dom"/>
</dbReference>
<keyword evidence="5" id="KW-1185">Reference proteome</keyword>
<dbReference type="PANTHER" id="PTHR43550:SF6">
    <property type="entry name" value="SHORT CHAIN DEHYDROGENASE_REDUCTASE FAMILY PROTEIN (AFU_ORTHOLOGUE AFUA_2G08050)"/>
    <property type="match status" value="1"/>
</dbReference>
<feature type="domain" description="Ketoreductase" evidence="3">
    <location>
        <begin position="16"/>
        <end position="195"/>
    </location>
</feature>
<evidence type="ECO:0000256" key="2">
    <source>
        <dbReference type="RuleBase" id="RU000363"/>
    </source>
</evidence>
<dbReference type="InterPro" id="IPR036291">
    <property type="entry name" value="NAD(P)-bd_dom_sf"/>
</dbReference>
<evidence type="ECO:0000259" key="3">
    <source>
        <dbReference type="SMART" id="SM00822"/>
    </source>
</evidence>
<dbReference type="SUPFAM" id="SSF51735">
    <property type="entry name" value="NAD(P)-binding Rossmann-fold domains"/>
    <property type="match status" value="1"/>
</dbReference>
<organism evidence="4 5">
    <name type="scientific">Alkalimarinus alittae</name>
    <dbReference type="NCBI Taxonomy" id="2961619"/>
    <lineage>
        <taxon>Bacteria</taxon>
        <taxon>Pseudomonadati</taxon>
        <taxon>Pseudomonadota</taxon>
        <taxon>Gammaproteobacteria</taxon>
        <taxon>Alteromonadales</taxon>
        <taxon>Alteromonadaceae</taxon>
        <taxon>Alkalimarinus</taxon>
    </lineage>
</organism>
<evidence type="ECO:0000313" key="5">
    <source>
        <dbReference type="Proteomes" id="UP001163739"/>
    </source>
</evidence>
<accession>A0ABY6MZU9</accession>
<dbReference type="Pfam" id="PF00106">
    <property type="entry name" value="adh_short"/>
    <property type="match status" value="1"/>
</dbReference>
<dbReference type="InterPro" id="IPR020904">
    <property type="entry name" value="Sc_DH/Rdtase_CS"/>
</dbReference>
<dbReference type="EMBL" id="CP100390">
    <property type="protein sequence ID" value="UZE95367.1"/>
    <property type="molecule type" value="Genomic_DNA"/>
</dbReference>
<sequence>MNKNNKRSTWKYGQPKTAFISGGGSGLGLNIAKELIQEGANIAIFDHGRSDDLVQYLNQLIVHNDQRIERYIVDIADPKALDKAMNSAVSEVGVPDFALNSAGILRTATFSKLSYETFEQVINVNLIGSRNFAFSVLQHMQSGGHLILVASLAGIVGSYTHAAYAASKFGVVGLAEVLRLELKLKGISVSVICPGEIDTPLLKQERIDGSPITEMMNDFAGVLSVEDAINGIMKGLKTRQYMITPGFRAKLTRAIARKFTTLFHLIADSKLAKAYSKFQSK</sequence>
<protein>
    <submittedName>
        <fullName evidence="4">SDR family NAD(P)-dependent oxidoreductase</fullName>
    </submittedName>
</protein>
<dbReference type="PANTHER" id="PTHR43550">
    <property type="entry name" value="3-KETODIHYDROSPHINGOSINE REDUCTASE"/>
    <property type="match status" value="1"/>
</dbReference>
<dbReference type="Gene3D" id="3.40.50.720">
    <property type="entry name" value="NAD(P)-binding Rossmann-like Domain"/>
    <property type="match status" value="1"/>
</dbReference>
<dbReference type="PROSITE" id="PS00061">
    <property type="entry name" value="ADH_SHORT"/>
    <property type="match status" value="1"/>
</dbReference>
<dbReference type="Proteomes" id="UP001163739">
    <property type="component" value="Chromosome"/>
</dbReference>
<comment type="similarity">
    <text evidence="1 2">Belongs to the short-chain dehydrogenases/reductases (SDR) family.</text>
</comment>
<gene>
    <name evidence="4" type="ORF">NKI27_15030</name>
</gene>
<dbReference type="SMART" id="SM00822">
    <property type="entry name" value="PKS_KR"/>
    <property type="match status" value="1"/>
</dbReference>
<evidence type="ECO:0000313" key="4">
    <source>
        <dbReference type="EMBL" id="UZE95367.1"/>
    </source>
</evidence>
<evidence type="ECO:0000256" key="1">
    <source>
        <dbReference type="ARBA" id="ARBA00006484"/>
    </source>
</evidence>
<dbReference type="RefSeq" id="WP_265046856.1">
    <property type="nucleotide sequence ID" value="NZ_CP100390.1"/>
</dbReference>
<dbReference type="PRINTS" id="PR00080">
    <property type="entry name" value="SDRFAMILY"/>
</dbReference>
<reference evidence="4" key="1">
    <citation type="submission" date="2022-06" db="EMBL/GenBank/DDBJ databases">
        <title>Alkalimarinus sp. nov., isolated from gut of a Alitta virens.</title>
        <authorList>
            <person name="Yang A.I."/>
            <person name="Shin N.-R."/>
        </authorList>
    </citation>
    <scope>NUCLEOTIDE SEQUENCE</scope>
    <source>
        <strain evidence="4">A2M4</strain>
    </source>
</reference>